<dbReference type="Proteomes" id="UP000051836">
    <property type="component" value="Unassembled WGS sequence"/>
</dbReference>
<feature type="region of interest" description="Disordered" evidence="1">
    <location>
        <begin position="1"/>
        <end position="70"/>
    </location>
</feature>
<proteinExistence type="predicted"/>
<protein>
    <submittedName>
        <fullName evidence="2">Uncharacterized protein</fullName>
    </submittedName>
</protein>
<evidence type="ECO:0000313" key="2">
    <source>
        <dbReference type="EMBL" id="KQK82856.1"/>
    </source>
</evidence>
<comment type="caution">
    <text evidence="2">The sequence shown here is derived from an EMBL/GenBank/DDBJ whole genome shotgun (WGS) entry which is preliminary data.</text>
</comment>
<dbReference type="EMBL" id="LMAW01001692">
    <property type="protein sequence ID" value="KQK82856.1"/>
    <property type="molecule type" value="Genomic_DNA"/>
</dbReference>
<accession>A0A0Q3MK60</accession>
<dbReference type="AlphaFoldDB" id="A0A0Q3MK60"/>
<keyword evidence="3" id="KW-1185">Reference proteome</keyword>
<sequence length="85" mass="8589">MMTLSAAQELSEVRYPPSRPPPGQPPACASTSQGAGTSMRGAGRSSSPEADAAACRKGACGSRTVSGTPVLSRAMPCTKTEYGTI</sequence>
<name>A0A0Q3MK60_AMAAE</name>
<reference evidence="2 3" key="1">
    <citation type="submission" date="2015-10" db="EMBL/GenBank/DDBJ databases">
        <authorList>
            <person name="Gilbert D.G."/>
        </authorList>
    </citation>
    <scope>NUCLEOTIDE SEQUENCE [LARGE SCALE GENOMIC DNA]</scope>
    <source>
        <strain evidence="2">FVVF132</strain>
    </source>
</reference>
<organism evidence="2 3">
    <name type="scientific">Amazona aestiva</name>
    <name type="common">Blue-fronted Amazon parrot</name>
    <dbReference type="NCBI Taxonomy" id="12930"/>
    <lineage>
        <taxon>Eukaryota</taxon>
        <taxon>Metazoa</taxon>
        <taxon>Chordata</taxon>
        <taxon>Craniata</taxon>
        <taxon>Vertebrata</taxon>
        <taxon>Euteleostomi</taxon>
        <taxon>Archelosauria</taxon>
        <taxon>Archosauria</taxon>
        <taxon>Dinosauria</taxon>
        <taxon>Saurischia</taxon>
        <taxon>Theropoda</taxon>
        <taxon>Coelurosauria</taxon>
        <taxon>Aves</taxon>
        <taxon>Neognathae</taxon>
        <taxon>Neoaves</taxon>
        <taxon>Telluraves</taxon>
        <taxon>Australaves</taxon>
        <taxon>Psittaciformes</taxon>
        <taxon>Psittacidae</taxon>
        <taxon>Amazona</taxon>
    </lineage>
</organism>
<evidence type="ECO:0000256" key="1">
    <source>
        <dbReference type="SAM" id="MobiDB-lite"/>
    </source>
</evidence>
<gene>
    <name evidence="2" type="ORF">AAES_66044</name>
</gene>
<evidence type="ECO:0000313" key="3">
    <source>
        <dbReference type="Proteomes" id="UP000051836"/>
    </source>
</evidence>